<dbReference type="EMBL" id="FZMO01000524">
    <property type="protein sequence ID" value="SNQ51004.1"/>
    <property type="molecule type" value="Genomic_DNA"/>
</dbReference>
<protein>
    <submittedName>
        <fullName evidence="1">Uncharacterized protein</fullName>
    </submittedName>
</protein>
<gene>
    <name evidence="1" type="ORF">FRACA_590026</name>
</gene>
<evidence type="ECO:0000313" key="2">
    <source>
        <dbReference type="Proteomes" id="UP000234331"/>
    </source>
</evidence>
<evidence type="ECO:0000313" key="1">
    <source>
        <dbReference type="EMBL" id="SNQ51004.1"/>
    </source>
</evidence>
<name>A0A2I2KZA9_9ACTN</name>
<accession>A0A2I2KZA9</accession>
<reference evidence="1 2" key="1">
    <citation type="submission" date="2017-06" db="EMBL/GenBank/DDBJ databases">
        <authorList>
            <person name="Kim H.J."/>
            <person name="Triplett B.A."/>
        </authorList>
    </citation>
    <scope>NUCLEOTIDE SEQUENCE [LARGE SCALE GENOMIC DNA]</scope>
    <source>
        <strain evidence="1">FRACA_ARgP5</strain>
    </source>
</reference>
<keyword evidence="2" id="KW-1185">Reference proteome</keyword>
<proteinExistence type="predicted"/>
<sequence>MRVEQLQRDYSVVDLATRLIASLIRTGNVAALREALPDAVPWTVFLPAEDVDTFSR</sequence>
<dbReference type="Proteomes" id="UP000234331">
    <property type="component" value="Unassembled WGS sequence"/>
</dbReference>
<organism evidence="1 2">
    <name type="scientific">Frankia canadensis</name>
    <dbReference type="NCBI Taxonomy" id="1836972"/>
    <lineage>
        <taxon>Bacteria</taxon>
        <taxon>Bacillati</taxon>
        <taxon>Actinomycetota</taxon>
        <taxon>Actinomycetes</taxon>
        <taxon>Frankiales</taxon>
        <taxon>Frankiaceae</taxon>
        <taxon>Frankia</taxon>
    </lineage>
</organism>
<dbReference type="AlphaFoldDB" id="A0A2I2KZA9"/>
<dbReference type="RefSeq" id="WP_207770538.1">
    <property type="nucleotide sequence ID" value="NZ_FZMO01000524.1"/>
</dbReference>